<proteinExistence type="predicted"/>
<name>A0AA37WQ94_9GAMM</name>
<evidence type="ECO:0000256" key="3">
    <source>
        <dbReference type="SAM" id="Phobius"/>
    </source>
</evidence>
<dbReference type="Pfam" id="PF14414">
    <property type="entry name" value="WHH"/>
    <property type="match status" value="1"/>
</dbReference>
<evidence type="ECO:0000313" key="4">
    <source>
        <dbReference type="EMBL" id="GLS27831.1"/>
    </source>
</evidence>
<feature type="compositionally biased region" description="Low complexity" evidence="2">
    <location>
        <begin position="88"/>
        <end position="139"/>
    </location>
</feature>
<feature type="compositionally biased region" description="Polar residues" evidence="2">
    <location>
        <begin position="60"/>
        <end position="72"/>
    </location>
</feature>
<reference evidence="4 5" key="1">
    <citation type="journal article" date="2014" name="Int. J. Syst. Evol. Microbiol.">
        <title>Complete genome sequence of Corynebacterium casei LMG S-19264T (=DSM 44701T), isolated from a smear-ripened cheese.</title>
        <authorList>
            <consortium name="US DOE Joint Genome Institute (JGI-PGF)"/>
            <person name="Walter F."/>
            <person name="Albersmeier A."/>
            <person name="Kalinowski J."/>
            <person name="Ruckert C."/>
        </authorList>
    </citation>
    <scope>NUCLEOTIDE SEQUENCE [LARGE SCALE GENOMIC DNA]</scope>
    <source>
        <strain evidence="4 5">NBRC 110095</strain>
    </source>
</reference>
<accession>A0AA37WQ94</accession>
<feature type="compositionally biased region" description="Polar residues" evidence="2">
    <location>
        <begin position="169"/>
        <end position="179"/>
    </location>
</feature>
<evidence type="ECO:0000256" key="1">
    <source>
        <dbReference type="SAM" id="Coils"/>
    </source>
</evidence>
<feature type="compositionally biased region" description="Polar residues" evidence="2">
    <location>
        <begin position="1009"/>
        <end position="1023"/>
    </location>
</feature>
<organism evidence="4 5">
    <name type="scientific">Marinibactrum halimedae</name>
    <dbReference type="NCBI Taxonomy" id="1444977"/>
    <lineage>
        <taxon>Bacteria</taxon>
        <taxon>Pseudomonadati</taxon>
        <taxon>Pseudomonadota</taxon>
        <taxon>Gammaproteobacteria</taxon>
        <taxon>Cellvibrionales</taxon>
        <taxon>Cellvibrionaceae</taxon>
        <taxon>Marinibactrum</taxon>
    </lineage>
</organism>
<keyword evidence="3" id="KW-0472">Membrane</keyword>
<feature type="region of interest" description="Disordered" evidence="2">
    <location>
        <begin position="370"/>
        <end position="401"/>
    </location>
</feature>
<feature type="coiled-coil region" evidence="1">
    <location>
        <begin position="2182"/>
        <end position="2209"/>
    </location>
</feature>
<comment type="caution">
    <text evidence="4">The sequence shown here is derived from an EMBL/GenBank/DDBJ whole genome shotgun (WGS) entry which is preliminary data.</text>
</comment>
<keyword evidence="3" id="KW-1133">Transmembrane helix</keyword>
<keyword evidence="1" id="KW-0175">Coiled coil</keyword>
<gene>
    <name evidence="4" type="ORF">GCM10007877_35500</name>
</gene>
<feature type="region of interest" description="Disordered" evidence="2">
    <location>
        <begin position="1004"/>
        <end position="1023"/>
    </location>
</feature>
<feature type="compositionally biased region" description="Polar residues" evidence="2">
    <location>
        <begin position="391"/>
        <end position="401"/>
    </location>
</feature>
<keyword evidence="5" id="KW-1185">Reference proteome</keyword>
<dbReference type="Proteomes" id="UP001156870">
    <property type="component" value="Unassembled WGS sequence"/>
</dbReference>
<feature type="transmembrane region" description="Helical" evidence="3">
    <location>
        <begin position="1450"/>
        <end position="1483"/>
    </location>
</feature>
<dbReference type="InterPro" id="IPR032869">
    <property type="entry name" value="WHH_dom_containing"/>
</dbReference>
<protein>
    <submittedName>
        <fullName evidence="4">Uncharacterized protein</fullName>
    </submittedName>
</protein>
<feature type="region of interest" description="Disordered" evidence="2">
    <location>
        <begin position="1"/>
        <end position="192"/>
    </location>
</feature>
<evidence type="ECO:0000313" key="5">
    <source>
        <dbReference type="Proteomes" id="UP001156870"/>
    </source>
</evidence>
<evidence type="ECO:0000256" key="2">
    <source>
        <dbReference type="SAM" id="MobiDB-lite"/>
    </source>
</evidence>
<feature type="compositionally biased region" description="Low complexity" evidence="2">
    <location>
        <begin position="1"/>
        <end position="25"/>
    </location>
</feature>
<keyword evidence="3" id="KW-0812">Transmembrane</keyword>
<dbReference type="EMBL" id="BSPD01000091">
    <property type="protein sequence ID" value="GLS27831.1"/>
    <property type="molecule type" value="Genomic_DNA"/>
</dbReference>
<sequence>MPESSQQSRQASQQSSQQRSHQTTSGDASSTHRRRASESEHSTTDPWSSPDQYPLCSVPQYMSTPAPLSSQEGDTEPPRLSSELAPGTSEESQSTDSETAASETTPLEATNSGNTSSSSETSSSGEGGESVSEGAPEGGVYDEQSQMCLPEADSESSAMEGQGERETGESSSGADSNTRAGGAQKKATLPPEVIARTGQIRAPRVPYAPAAAIKRRAQIQQQTGDTPEMHHAKIQVAVLRVVEAARDGQRQIVWRVGNLARDTKKSFEEIAQEILAFTGSCVARIRNAVTQAKTDLTTAVDQQLEHISDMGTVEDDFLQTSRTEAQDQVMYELVEPGTELETAHLTLQAEFEPYLSEAKNNIRSLETNGAAFTVNPPEGTGALPADPNAPPQTSDPANGPQQIMPDAKTDLDGEVTAKANRDALGAWYAHRIQPVLDSSYTRRHGELTDNLNSQADALDSYQSEFSRAAMSLSTPMAESFRQRQEQAEGQLEVQITDDRHNLAVSLGEHGETLITKFDGVIAYLDEDLQPKLIQGMQKAGNQAARAFRDQGATSERMMNNTAAALAAAYPELVARVAEMLPEGQFLNERELGPRLKAAWESALRLPDQQFAQMLTQAETTLAQARESASKQMVSLGETADKSIQQVTDTVVASQFDFETFGFQVTGVMREGGWAAVDNARGYALRMAENILSTRDEENGALDRLLRNFVINLNRNIGQASRRYFSGVESFKDGMNSGADSVFSRVEAECDGILSPKAQTLDEELTAPDPDVTTGLVILNVASLGLTTSVTVGYLAYSDADDDDIFAALGDLRWPSQPALKFYFEGSAHANKGDLFGRFRECLSSDAYQRATGLFSANSETRFNARRDSIRDSLGLVFGLDADARRALTQGMDETERAAAGDAQIDALVAEINDSWSAFFQRGTERRMDEGYLRGDMGMVLSARMEQDLATARSRGSDDIFQSVERIEQMAREELQRGQSSLMIKNEDIQALTDQAIMDFAERHRPRSGAQGTTADGSTPAEDQSLTLEQAREIYLNRALADRVVATGETVQHVPVDQRVQDYARTVIREGWQSENALAAKQAYEFSRAEGSTFGPSETDTNRVTRSFVDPELSDMERQIREHPERADQLQPRLEELRQRQEERMARVARRLDPTLTDDDLARAGGATQYMAQRSARMFSGGEEYETGTASGDRRTHAQEDAQYGYELITEGRASLTAGIRMATRGAGTNEDLLRMTYQNRSKAEVAQARTDWNDRYGEDLDEYLGIQHRSRAEEARIAADPLYGWLQGGEVSGDLANDIQILARGNPETDQDHIELAILRYQQQRRRGTGGLARITMSGTDEAQTIDSHNRDMGQALLDEARRQRKQRLQDPTVSADAFPLPDRPEDVFTHDGRINPQVAGLVFVPGPSRDGQASPPVFSGDRAHVLDQARQVSLAGDRYKSELDRQESLMLAGITALAIAATVILMACGVGVVLAGVIVALGSGLMTMAVKSGMRGERYGWEEAAVDAASTAVEVAAAGAGGAIAKGMGATAQITGPLSRMGAALQNTFGQFGGMIAREAIVGGVSSAANTAMQDDTYKDGPGNAFGRILLGGVKGGAMSAVSAGVSEAVGDRVNNRLLKGLDNLDDVSRLSGLGRALGANGRTIVKEGIAEGLGGMAGEAAGIVIEVGSGTYKGGLKDALTRMGQAGLKDMVSGAGKAGANAYGLPARRRQRFNDLMAEARRNGDLTDSDINALRLAAQSAGEPLPSRQDITQRLNADRRILAQLPPDLRRHAESLDSQSLQQLVGMMQTGTLAGTSSERRDLLASLAEANPRLAVDELLTHMEHHSQRMQSEVSSDRHSINADLSIRNTLLQDLPEPVRNALKDLPVEGLEHLPKADLLKLADTMAHGTLTHRDSDQLLQAALKQHPKLDAISFLKQLHSAVQSAQLAQSAHRRVVDQQKAELLRDVPDGDAPLFSRLLDSELTHDQFTQLKNAFEAGQLSNAQSNALFNNALKINPGLDRNDFETSLRKTLENHQHRRHQASQQRQAAREQLLKTPADDSMALRNELLAMAPAEQRHLLKDVPILVVSDADFKRYTQSDSGNAVTLIINGKPVVVLREGADPKVLREEGLHALQAQDPRWAKHIGSLEEGHLQRWDDLPVALQVALYRNKLDLEIDAHDRLVSELTDQLLKASSPEEQQQLRLELELAQRTLDNLTQRLNEVTQLSPLMQLQMQAGLLPKPQYLDQPARMFNKAQDTRDQLIARALQAGSKGKRDKTRLEAALKDIKGADLEKLAALDLDPFHVRRVLLYTQRGNLSDVLDSLHHIQATLAEAHPTLYATAMGVIIFKKHEVSALAHSLSSYLKHSDEFSLAQLATSGLTPRQIVDIMRDADSPESVFTTLKQLSELAAQIPESRRSDWTAALTKLKPKPTSLIVANLHESLLGFVSAIGGVPITGIPTTGAQAQPRIAEDVLKKLSDCLNVDAKRAGSMADTLRQLVDTASPEQLRALADNSIDSDQLSQILRSDLEPQAQIERLQQLAELSARLNDTDRTETLSRLASKNDFVELIGLLHTATEGIGDSRTINQLVATTANLTKHHIGFAKNLVTFMRLADPDTKTRLAESLSQLSPQLALSTLHAFGFAISKMADREQQRQLTNLVADTHFKQTFHEFRNALKHAVSDDMTHLLVETMLNASDGHHHLAELMAKVMKSATPAFQQQLLAINLSADVLHDVFLNSNNDTQALHYLQSMVDITQTLPASLRAQALDHLYASPDFPASVPSLVKAQSLMGNTSTFIALLQALPEHDSHTSGMSARDLVNSLNRALKSASSDQIIDFNKQLSGLSSPTERLRFIHTTLDAFNTTKLEFKKPNQTFIDQQLATLPAADAALMRKYLDLVYSNKGDWSWDHIASNLPDSKRSEIRNKAKELDLVPDIYVNPDTDYAKFDQYAIEDITLPPEYWSKSDPVQFRYLDGLIGGEKEGYTWHHHEEDGRMLLVPTGLHKIYGHKGGRSPGHWGEDGRP</sequence>